<feature type="chain" id="PRO_5039675912" description="NarX-like N-terminal domain-containing protein" evidence="2">
    <location>
        <begin position="23"/>
        <end position="143"/>
    </location>
</feature>
<dbReference type="RefSeq" id="WP_150205629.1">
    <property type="nucleotide sequence ID" value="NZ_CP029190.1"/>
</dbReference>
<dbReference type="EMBL" id="CP029190">
    <property type="protein sequence ID" value="QES46750.1"/>
    <property type="molecule type" value="Genomic_DNA"/>
</dbReference>
<proteinExistence type="predicted"/>
<dbReference type="PROSITE" id="PS51257">
    <property type="entry name" value="PROKAR_LIPOPROTEIN"/>
    <property type="match status" value="1"/>
</dbReference>
<gene>
    <name evidence="3" type="ORF">DEJ50_01640</name>
</gene>
<evidence type="ECO:0000313" key="3">
    <source>
        <dbReference type="EMBL" id="QES46750.1"/>
    </source>
</evidence>
<feature type="signal peptide" evidence="2">
    <location>
        <begin position="1"/>
        <end position="22"/>
    </location>
</feature>
<feature type="region of interest" description="Disordered" evidence="1">
    <location>
        <begin position="94"/>
        <end position="118"/>
    </location>
</feature>
<dbReference type="AlphaFoldDB" id="A0A5P2CWV1"/>
<organism evidence="3 4">
    <name type="scientific">Streptomyces venezuelae</name>
    <dbReference type="NCBI Taxonomy" id="54571"/>
    <lineage>
        <taxon>Bacteria</taxon>
        <taxon>Bacillati</taxon>
        <taxon>Actinomycetota</taxon>
        <taxon>Actinomycetes</taxon>
        <taxon>Kitasatosporales</taxon>
        <taxon>Streptomycetaceae</taxon>
        <taxon>Streptomyces</taxon>
    </lineage>
</organism>
<feature type="region of interest" description="Disordered" evidence="1">
    <location>
        <begin position="124"/>
        <end position="143"/>
    </location>
</feature>
<evidence type="ECO:0000256" key="1">
    <source>
        <dbReference type="SAM" id="MobiDB-lite"/>
    </source>
</evidence>
<protein>
    <recommendedName>
        <fullName evidence="5">NarX-like N-terminal domain-containing protein</fullName>
    </recommendedName>
</protein>
<reference evidence="3 4" key="1">
    <citation type="submission" date="2018-05" db="EMBL/GenBank/DDBJ databases">
        <title>Streptomyces venezuelae.</title>
        <authorList>
            <person name="Kim W."/>
            <person name="Lee N."/>
            <person name="Cho B.-K."/>
        </authorList>
    </citation>
    <scope>NUCLEOTIDE SEQUENCE [LARGE SCALE GENOMIC DNA]</scope>
    <source>
        <strain evidence="3 4">ATCC 21782</strain>
    </source>
</reference>
<dbReference type="Proteomes" id="UP000325211">
    <property type="component" value="Chromosome"/>
</dbReference>
<evidence type="ECO:0000313" key="4">
    <source>
        <dbReference type="Proteomes" id="UP000325211"/>
    </source>
</evidence>
<feature type="compositionally biased region" description="Low complexity" evidence="1">
    <location>
        <begin position="124"/>
        <end position="136"/>
    </location>
</feature>
<sequence>MKRFPVTAAAVAAAALALSACTSDDSSPQEEATQAAQQLCTDLNLLKADTAKLTALNPASATKDQLKDAYDAVQTDWENVKKSAADLREAERDALEDAAGDLKSGYEDLPGDTTGQQAVTQLQPQAQKLDQAAKAASTQHKCP</sequence>
<name>A0A5P2CWV1_STRVZ</name>
<evidence type="ECO:0000256" key="2">
    <source>
        <dbReference type="SAM" id="SignalP"/>
    </source>
</evidence>
<keyword evidence="2" id="KW-0732">Signal</keyword>
<accession>A0A5P2CWV1</accession>
<evidence type="ECO:0008006" key="5">
    <source>
        <dbReference type="Google" id="ProtNLM"/>
    </source>
</evidence>